<dbReference type="EMBL" id="CADCSU010000067">
    <property type="protein sequence ID" value="CAA9197175.1"/>
    <property type="molecule type" value="Genomic_DNA"/>
</dbReference>
<evidence type="ECO:0000313" key="2">
    <source>
        <dbReference type="Proteomes" id="UP000479938"/>
    </source>
</evidence>
<dbReference type="AlphaFoldDB" id="A0A6J4GDI1"/>
<name>A0A6J4GDI1_9FLAO</name>
<organism evidence="1 2">
    <name type="scientific">Flavobacterium bizetiae</name>
    <dbReference type="NCBI Taxonomy" id="2704140"/>
    <lineage>
        <taxon>Bacteria</taxon>
        <taxon>Pseudomonadati</taxon>
        <taxon>Bacteroidota</taxon>
        <taxon>Flavobacteriia</taxon>
        <taxon>Flavobacteriales</taxon>
        <taxon>Flavobacteriaceae</taxon>
        <taxon>Flavobacterium</taxon>
    </lineage>
</organism>
<reference evidence="1 2" key="1">
    <citation type="submission" date="2020-02" db="EMBL/GenBank/DDBJ databases">
        <authorList>
            <person name="Criscuolo A."/>
        </authorList>
    </citation>
    <scope>NUCLEOTIDE SEQUENCE [LARGE SCALE GENOMIC DNA]</scope>
    <source>
        <strain evidence="1">CIP105534</strain>
    </source>
</reference>
<gene>
    <name evidence="1" type="ORF">FLA105534_01509</name>
</gene>
<keyword evidence="2" id="KW-1185">Reference proteome</keyword>
<protein>
    <submittedName>
        <fullName evidence="1">Uncharacterized protein</fullName>
    </submittedName>
</protein>
<evidence type="ECO:0000313" key="1">
    <source>
        <dbReference type="EMBL" id="CAA9197175.1"/>
    </source>
</evidence>
<proteinExistence type="predicted"/>
<accession>A0A6J4GDI1</accession>
<dbReference type="Proteomes" id="UP000479938">
    <property type="component" value="Unassembled WGS sequence"/>
</dbReference>
<sequence length="39" mass="4190">MIPGSSFEQKLTIEGAVILFEFASNAIIVKPTTFSPAFS</sequence>